<dbReference type="EMBL" id="MDLC01000001">
    <property type="protein sequence ID" value="ODS25090.1"/>
    <property type="molecule type" value="Genomic_DNA"/>
</dbReference>
<dbReference type="STRING" id="62101.AB835_00005"/>
<sequence length="109" mass="12319">MKHYWAILTLAGVVFVGPNSEALLSNVSSFDMGYAGYHCTLQQKQREVNIIHHPHPLYVTVCDVTYQKNQQAPQTLWSDQRNASTCEKKAEAIAIRLKDRGWQCKTAGL</sequence>
<comment type="caution">
    <text evidence="1">The sequence shown here is derived from an EMBL/GenBank/DDBJ whole genome shotgun (WGS) entry which is preliminary data.</text>
</comment>
<dbReference type="Proteomes" id="UP000242502">
    <property type="component" value="Unassembled WGS sequence"/>
</dbReference>
<organism evidence="1 2">
    <name type="scientific">Candidatus Endobugula sertula</name>
    <name type="common">Bugula neritina bacterial symbiont</name>
    <dbReference type="NCBI Taxonomy" id="62101"/>
    <lineage>
        <taxon>Bacteria</taxon>
        <taxon>Pseudomonadati</taxon>
        <taxon>Pseudomonadota</taxon>
        <taxon>Gammaproteobacteria</taxon>
        <taxon>Cellvibrionales</taxon>
        <taxon>Cellvibrionaceae</taxon>
        <taxon>Candidatus Endobugula</taxon>
    </lineage>
</organism>
<accession>A0A1D2QU77</accession>
<protein>
    <submittedName>
        <fullName evidence="1">Uncharacterized protein</fullName>
    </submittedName>
</protein>
<name>A0A1D2QU77_9GAMM</name>
<evidence type="ECO:0000313" key="2">
    <source>
        <dbReference type="Proteomes" id="UP000242502"/>
    </source>
</evidence>
<gene>
    <name evidence="1" type="ORF">AB835_00005</name>
</gene>
<dbReference type="AlphaFoldDB" id="A0A1D2QU77"/>
<reference evidence="1 2" key="1">
    <citation type="journal article" date="2016" name="Appl. Environ. Microbiol.">
        <title>Lack of Overt Genome Reduction in the Bryostatin-Producing Bryozoan Symbiont "Candidatus Endobugula sertula".</title>
        <authorList>
            <person name="Miller I.J."/>
            <person name="Vanee N."/>
            <person name="Fong S.S."/>
            <person name="Lim-Fong G.E."/>
            <person name="Kwan J.C."/>
        </authorList>
    </citation>
    <scope>NUCLEOTIDE SEQUENCE [LARGE SCALE GENOMIC DNA]</scope>
    <source>
        <strain evidence="1">AB1-4</strain>
    </source>
</reference>
<proteinExistence type="predicted"/>
<evidence type="ECO:0000313" key="1">
    <source>
        <dbReference type="EMBL" id="ODS25090.1"/>
    </source>
</evidence>